<comment type="caution">
    <text evidence="2">The sequence shown here is derived from an EMBL/GenBank/DDBJ whole genome shotgun (WGS) entry which is preliminary data.</text>
</comment>
<accession>A0ABQ8Q5J2</accession>
<evidence type="ECO:0000313" key="3">
    <source>
        <dbReference type="Proteomes" id="UP001163828"/>
    </source>
</evidence>
<evidence type="ECO:0000256" key="1">
    <source>
        <dbReference type="SAM" id="Phobius"/>
    </source>
</evidence>
<name>A0ABQ8Q5J2_9AGAR</name>
<sequence>MINVARMYFMGFCVDLRLVYGVGFMWCKFSSKIINSSIKKVHDVQTLEYSHDSFISITSRTSFAYDFRLNCLDRLNTDELESSQMMYSSSRIKTYKRNNATLASFSHTFMLSTIFFSFSFSSFSKRTMGSCSRPGIPREPITSSLRFADTRSC</sequence>
<dbReference type="Proteomes" id="UP001163828">
    <property type="component" value="Unassembled WGS sequence"/>
</dbReference>
<keyword evidence="1" id="KW-1133">Transmembrane helix</keyword>
<dbReference type="EMBL" id="MU790743">
    <property type="protein sequence ID" value="KAJ3993770.1"/>
    <property type="molecule type" value="Genomic_DNA"/>
</dbReference>
<reference evidence="2" key="1">
    <citation type="submission" date="2022-08" db="EMBL/GenBank/DDBJ databases">
        <authorList>
            <consortium name="DOE Joint Genome Institute"/>
            <person name="Min B."/>
            <person name="Riley R."/>
            <person name="Sierra-Patev S."/>
            <person name="Naranjo-Ortiz M."/>
            <person name="Looney B."/>
            <person name="Konkel Z."/>
            <person name="Slot J.C."/>
            <person name="Sakamoto Y."/>
            <person name="Steenwyk J.L."/>
            <person name="Rokas A."/>
            <person name="Carro J."/>
            <person name="Camarero S."/>
            <person name="Ferreira P."/>
            <person name="Molpeceres G."/>
            <person name="Ruiz-Duenas F.J."/>
            <person name="Serrano A."/>
            <person name="Henrissat B."/>
            <person name="Drula E."/>
            <person name="Hughes K.W."/>
            <person name="Mata J.L."/>
            <person name="Ishikawa N.K."/>
            <person name="Vargas-Isla R."/>
            <person name="Ushijima S."/>
            <person name="Smith C.A."/>
            <person name="Ahrendt S."/>
            <person name="Andreopoulos W."/>
            <person name="He G."/>
            <person name="Labutti K."/>
            <person name="Lipzen A."/>
            <person name="Ng V."/>
            <person name="Sandor L."/>
            <person name="Barry K."/>
            <person name="Martinez A.T."/>
            <person name="Xiao Y."/>
            <person name="Gibbons J.G."/>
            <person name="Terashima K."/>
            <person name="Hibbett D.S."/>
            <person name="Grigoriev I.V."/>
        </authorList>
    </citation>
    <scope>NUCLEOTIDE SEQUENCE</scope>
    <source>
        <strain evidence="2">TFB10827</strain>
    </source>
</reference>
<organism evidence="2 3">
    <name type="scientific">Lentinula boryana</name>
    <dbReference type="NCBI Taxonomy" id="40481"/>
    <lineage>
        <taxon>Eukaryota</taxon>
        <taxon>Fungi</taxon>
        <taxon>Dikarya</taxon>
        <taxon>Basidiomycota</taxon>
        <taxon>Agaricomycotina</taxon>
        <taxon>Agaricomycetes</taxon>
        <taxon>Agaricomycetidae</taxon>
        <taxon>Agaricales</taxon>
        <taxon>Marasmiineae</taxon>
        <taxon>Omphalotaceae</taxon>
        <taxon>Lentinula</taxon>
    </lineage>
</organism>
<feature type="transmembrane region" description="Helical" evidence="1">
    <location>
        <begin position="100"/>
        <end position="120"/>
    </location>
</feature>
<keyword evidence="3" id="KW-1185">Reference proteome</keyword>
<keyword evidence="1" id="KW-0812">Transmembrane</keyword>
<evidence type="ECO:0000313" key="2">
    <source>
        <dbReference type="EMBL" id="KAJ3993770.1"/>
    </source>
</evidence>
<gene>
    <name evidence="2" type="ORF">F5050DRAFT_644451</name>
</gene>
<keyword evidence="1" id="KW-0472">Membrane</keyword>
<proteinExistence type="predicted"/>
<protein>
    <submittedName>
        <fullName evidence="2">Uncharacterized protein</fullName>
    </submittedName>
</protein>